<dbReference type="PaxDb" id="8022-A0A061A5H1"/>
<reference evidence="2" key="1">
    <citation type="journal article" date="2014" name="Nat. Commun.">
        <title>The rainbow trout genome provides novel insights into evolution after whole-genome duplication in vertebrates.</title>
        <authorList>
            <person name="Berthelot C."/>
            <person name="Brunet F."/>
            <person name="Chalopin D."/>
            <person name="Juanchich A."/>
            <person name="Bernard M."/>
            <person name="Noel B."/>
            <person name="Bento P."/>
            <person name="Da Silva C."/>
            <person name="Labadie K."/>
            <person name="Alberti A."/>
            <person name="Aury J.M."/>
            <person name="Louis A."/>
            <person name="Dehais P."/>
            <person name="Bardou P."/>
            <person name="Montfort J."/>
            <person name="Klopp C."/>
            <person name="Cabau C."/>
            <person name="Gaspin C."/>
            <person name="Thorgaard G.H."/>
            <person name="Boussaha M."/>
            <person name="Quillet E."/>
            <person name="Guyomard R."/>
            <person name="Galiana D."/>
            <person name="Bobe J."/>
            <person name="Volff J.N."/>
            <person name="Genet C."/>
            <person name="Wincker P."/>
            <person name="Jaillon O."/>
            <person name="Roest Crollius H."/>
            <person name="Guiguen Y."/>
        </authorList>
    </citation>
    <scope>NUCLEOTIDE SEQUENCE [LARGE SCALE GENOMIC DNA]</scope>
</reference>
<gene>
    <name evidence="2" type="ORF">GSONMT00020392001</name>
</gene>
<dbReference type="PANTHER" id="PTHR46102">
    <property type="entry name" value="AXIN"/>
    <property type="match status" value="1"/>
</dbReference>
<dbReference type="GO" id="GO:0005886">
    <property type="term" value="C:plasma membrane"/>
    <property type="evidence" value="ECO:0007669"/>
    <property type="project" value="TreeGrafter"/>
</dbReference>
<evidence type="ECO:0000313" key="2">
    <source>
        <dbReference type="EMBL" id="CDR18083.1"/>
    </source>
</evidence>
<feature type="region of interest" description="Disordered" evidence="1">
    <location>
        <begin position="171"/>
        <end position="192"/>
    </location>
</feature>
<proteinExistence type="predicted"/>
<feature type="region of interest" description="Disordered" evidence="1">
    <location>
        <begin position="1"/>
        <end position="130"/>
    </location>
</feature>
<feature type="compositionally biased region" description="Pro residues" evidence="1">
    <location>
        <begin position="182"/>
        <end position="192"/>
    </location>
</feature>
<feature type="non-terminal residue" evidence="2">
    <location>
        <position position="1"/>
    </location>
</feature>
<dbReference type="GO" id="GO:0032436">
    <property type="term" value="P:positive regulation of proteasomal ubiquitin-dependent protein catabolic process"/>
    <property type="evidence" value="ECO:0007669"/>
    <property type="project" value="TreeGrafter"/>
</dbReference>
<dbReference type="GO" id="GO:0019901">
    <property type="term" value="F:protein kinase binding"/>
    <property type="evidence" value="ECO:0007669"/>
    <property type="project" value="TreeGrafter"/>
</dbReference>
<protein>
    <submittedName>
        <fullName evidence="2">Uncharacterized protein</fullName>
    </submittedName>
</protein>
<feature type="compositionally biased region" description="Low complexity" evidence="1">
    <location>
        <begin position="171"/>
        <end position="181"/>
    </location>
</feature>
<accession>A0A061A5H1</accession>
<dbReference type="GO" id="GO:0031625">
    <property type="term" value="F:ubiquitin protein ligase binding"/>
    <property type="evidence" value="ECO:0007669"/>
    <property type="project" value="TreeGrafter"/>
</dbReference>
<dbReference type="PANTHER" id="PTHR46102:SF1">
    <property type="entry name" value="AXIN-2"/>
    <property type="match status" value="1"/>
</dbReference>
<dbReference type="GO" id="GO:0090090">
    <property type="term" value="P:negative regulation of canonical Wnt signaling pathway"/>
    <property type="evidence" value="ECO:0007669"/>
    <property type="project" value="InterPro"/>
</dbReference>
<dbReference type="GO" id="GO:0048468">
    <property type="term" value="P:cell development"/>
    <property type="evidence" value="ECO:0007669"/>
    <property type="project" value="TreeGrafter"/>
</dbReference>
<dbReference type="GO" id="GO:0070411">
    <property type="term" value="F:I-SMAD binding"/>
    <property type="evidence" value="ECO:0007669"/>
    <property type="project" value="TreeGrafter"/>
</dbReference>
<evidence type="ECO:0000313" key="3">
    <source>
        <dbReference type="Proteomes" id="UP000193380"/>
    </source>
</evidence>
<feature type="compositionally biased region" description="Polar residues" evidence="1">
    <location>
        <begin position="19"/>
        <end position="30"/>
    </location>
</feature>
<feature type="compositionally biased region" description="Pro residues" evidence="1">
    <location>
        <begin position="90"/>
        <end position="99"/>
    </location>
</feature>
<feature type="compositionally biased region" description="Polar residues" evidence="1">
    <location>
        <begin position="106"/>
        <end position="126"/>
    </location>
</feature>
<name>A0A061A5H1_ONCMY</name>
<dbReference type="InterPro" id="IPR043581">
    <property type="entry name" value="Axin-like"/>
</dbReference>
<dbReference type="GO" id="GO:0008013">
    <property type="term" value="F:beta-catenin binding"/>
    <property type="evidence" value="ECO:0007669"/>
    <property type="project" value="TreeGrafter"/>
</dbReference>
<dbReference type="EMBL" id="FR974960">
    <property type="protein sequence ID" value="CDR18083.1"/>
    <property type="molecule type" value="Genomic_DNA"/>
</dbReference>
<dbReference type="STRING" id="8022.A0A061A5H1"/>
<organism evidence="2 3">
    <name type="scientific">Oncorhynchus mykiss</name>
    <name type="common">Rainbow trout</name>
    <name type="synonym">Salmo gairdneri</name>
    <dbReference type="NCBI Taxonomy" id="8022"/>
    <lineage>
        <taxon>Eukaryota</taxon>
        <taxon>Metazoa</taxon>
        <taxon>Chordata</taxon>
        <taxon>Craniata</taxon>
        <taxon>Vertebrata</taxon>
        <taxon>Euteleostomi</taxon>
        <taxon>Actinopterygii</taxon>
        <taxon>Neopterygii</taxon>
        <taxon>Teleostei</taxon>
        <taxon>Protacanthopterygii</taxon>
        <taxon>Salmoniformes</taxon>
        <taxon>Salmonidae</taxon>
        <taxon>Salmoninae</taxon>
        <taxon>Oncorhynchus</taxon>
    </lineage>
</organism>
<dbReference type="GO" id="GO:0030877">
    <property type="term" value="C:beta-catenin destruction complex"/>
    <property type="evidence" value="ECO:0007669"/>
    <property type="project" value="TreeGrafter"/>
</dbReference>
<reference evidence="2" key="2">
    <citation type="submission" date="2014-03" db="EMBL/GenBank/DDBJ databases">
        <authorList>
            <person name="Genoscope - CEA"/>
        </authorList>
    </citation>
    <scope>NUCLEOTIDE SEQUENCE</scope>
</reference>
<dbReference type="GO" id="GO:0005634">
    <property type="term" value="C:nucleus"/>
    <property type="evidence" value="ECO:0007669"/>
    <property type="project" value="TreeGrafter"/>
</dbReference>
<dbReference type="GO" id="GO:0070602">
    <property type="term" value="P:regulation of centromeric sister chromatid cohesion"/>
    <property type="evidence" value="ECO:0007669"/>
    <property type="project" value="TreeGrafter"/>
</dbReference>
<dbReference type="Proteomes" id="UP000193380">
    <property type="component" value="Unassembled WGS sequence"/>
</dbReference>
<dbReference type="GO" id="GO:0060090">
    <property type="term" value="F:molecular adaptor activity"/>
    <property type="evidence" value="ECO:0007669"/>
    <property type="project" value="TreeGrafter"/>
</dbReference>
<sequence>PGAEEGAAEGGEVVPLQLPSDSTDRSQNVWQWILESDRQDKHHKPHSTQGTKKAYGGGAASNQTHTWGGGGASAHLRAHQPAHPFIQDPAMPPPAPAQHPVPAGGSLSQTRGGLRLQTPQTEQTLYIQPPEREVPPYACPEWALPSAVPPQPRSRLRSCCFSPNRRVRLSSLCSSSSSSSLSPPPPLLCSLT</sequence>
<dbReference type="AlphaFoldDB" id="A0A061A5H1"/>
<evidence type="ECO:0000256" key="1">
    <source>
        <dbReference type="SAM" id="MobiDB-lite"/>
    </source>
</evidence>